<reference evidence="2" key="2">
    <citation type="submission" date="2025-08" db="UniProtKB">
        <authorList>
            <consortium name="RefSeq"/>
        </authorList>
    </citation>
    <scope>IDENTIFICATION</scope>
</reference>
<name>A0ABM0P4D6_PRUMU</name>
<gene>
    <name evidence="2" type="primary">LOC103333204</name>
</gene>
<accession>A0ABM0P4D6</accession>
<dbReference type="RefSeq" id="XP_008234229.1">
    <property type="nucleotide sequence ID" value="XM_008236007.1"/>
</dbReference>
<reference evidence="1" key="1">
    <citation type="journal article" date="2012" name="Nat. Commun.">
        <title>The genome of Prunus mume.</title>
        <authorList>
            <person name="Zhang Q."/>
            <person name="Chen W."/>
            <person name="Sun L."/>
            <person name="Zhao F."/>
            <person name="Huang B."/>
            <person name="Yang W."/>
            <person name="Tao Y."/>
            <person name="Wang J."/>
            <person name="Yuan Z."/>
            <person name="Fan G."/>
            <person name="Xing Z."/>
            <person name="Han C."/>
            <person name="Pan H."/>
            <person name="Zhong X."/>
            <person name="Shi W."/>
            <person name="Liang X."/>
            <person name="Du D."/>
            <person name="Sun F."/>
            <person name="Xu Z."/>
            <person name="Hao R."/>
            <person name="Lv T."/>
            <person name="Lv Y."/>
            <person name="Zheng Z."/>
            <person name="Sun M."/>
            <person name="Luo L."/>
            <person name="Cai M."/>
            <person name="Gao Y."/>
            <person name="Wang J."/>
            <person name="Yin Y."/>
            <person name="Xu X."/>
            <person name="Cheng T."/>
            <person name="Wang J."/>
        </authorList>
    </citation>
    <scope>NUCLEOTIDE SEQUENCE [LARGE SCALE GENOMIC DNA]</scope>
</reference>
<evidence type="ECO:0000313" key="1">
    <source>
        <dbReference type="Proteomes" id="UP000694861"/>
    </source>
</evidence>
<sequence length="128" mass="14603">MGCRIVDLPTSTIKMDAEDSDLRLCFRITSPLKTYTLQATKRQFWKHNGRKEITLLRKTREKATRLGTNISRDFRERGSTFSLESLSFPSSSSELLAVPPPFGVASLPPLVWPLRHPPVWPLPFFAFV</sequence>
<evidence type="ECO:0000313" key="2">
    <source>
        <dbReference type="RefSeq" id="XP_008234229.1"/>
    </source>
</evidence>
<dbReference type="Proteomes" id="UP000694861">
    <property type="component" value="Linkage group LG5"/>
</dbReference>
<keyword evidence="1" id="KW-1185">Reference proteome</keyword>
<dbReference type="GeneID" id="103333204"/>
<proteinExistence type="predicted"/>
<protein>
    <submittedName>
        <fullName evidence="2">Uncharacterized protein LOC103333204</fullName>
    </submittedName>
</protein>
<organism evidence="1 2">
    <name type="scientific">Prunus mume</name>
    <name type="common">Japanese apricot</name>
    <name type="synonym">Armeniaca mume</name>
    <dbReference type="NCBI Taxonomy" id="102107"/>
    <lineage>
        <taxon>Eukaryota</taxon>
        <taxon>Viridiplantae</taxon>
        <taxon>Streptophyta</taxon>
        <taxon>Embryophyta</taxon>
        <taxon>Tracheophyta</taxon>
        <taxon>Spermatophyta</taxon>
        <taxon>Magnoliopsida</taxon>
        <taxon>eudicotyledons</taxon>
        <taxon>Gunneridae</taxon>
        <taxon>Pentapetalae</taxon>
        <taxon>rosids</taxon>
        <taxon>fabids</taxon>
        <taxon>Rosales</taxon>
        <taxon>Rosaceae</taxon>
        <taxon>Amygdaloideae</taxon>
        <taxon>Amygdaleae</taxon>
        <taxon>Prunus</taxon>
    </lineage>
</organism>